<dbReference type="Proteomes" id="UP000277294">
    <property type="component" value="Unassembled WGS sequence"/>
</dbReference>
<organism evidence="2 3">
    <name type="scientific">Pigmentiphaga humi</name>
    <dbReference type="NCBI Taxonomy" id="2478468"/>
    <lineage>
        <taxon>Bacteria</taxon>
        <taxon>Pseudomonadati</taxon>
        <taxon>Pseudomonadota</taxon>
        <taxon>Betaproteobacteria</taxon>
        <taxon>Burkholderiales</taxon>
        <taxon>Alcaligenaceae</taxon>
        <taxon>Pigmentiphaga</taxon>
    </lineage>
</organism>
<accession>A0A3P4AZH0</accession>
<evidence type="ECO:0000256" key="1">
    <source>
        <dbReference type="SAM" id="Phobius"/>
    </source>
</evidence>
<evidence type="ECO:0000313" key="3">
    <source>
        <dbReference type="Proteomes" id="UP000277294"/>
    </source>
</evidence>
<feature type="transmembrane region" description="Helical" evidence="1">
    <location>
        <begin position="47"/>
        <end position="70"/>
    </location>
</feature>
<proteinExistence type="predicted"/>
<dbReference type="AlphaFoldDB" id="A0A3P4AZH0"/>
<reference evidence="2 3" key="1">
    <citation type="submission" date="2018-10" db="EMBL/GenBank/DDBJ databases">
        <authorList>
            <person name="Criscuolo A."/>
        </authorList>
    </citation>
    <scope>NUCLEOTIDE SEQUENCE [LARGE SCALE GENOMIC DNA]</scope>
    <source>
        <strain evidence="2">DnA1</strain>
    </source>
</reference>
<feature type="transmembrane region" description="Helical" evidence="1">
    <location>
        <begin position="6"/>
        <end position="26"/>
    </location>
</feature>
<protein>
    <recommendedName>
        <fullName evidence="4">Cation/multidrug efflux pump</fullName>
    </recommendedName>
</protein>
<keyword evidence="1" id="KW-1133">Transmembrane helix</keyword>
<keyword evidence="3" id="KW-1185">Reference proteome</keyword>
<evidence type="ECO:0008006" key="4">
    <source>
        <dbReference type="Google" id="ProtNLM"/>
    </source>
</evidence>
<evidence type="ECO:0000313" key="2">
    <source>
        <dbReference type="EMBL" id="VCU68225.1"/>
    </source>
</evidence>
<dbReference type="EMBL" id="UWPJ01000005">
    <property type="protein sequence ID" value="VCU68225.1"/>
    <property type="molecule type" value="Genomic_DNA"/>
</dbReference>
<name>A0A3P4AZH0_9BURK</name>
<keyword evidence="1" id="KW-0812">Transmembrane</keyword>
<sequence length="232" mass="25797">MDALSPYLWIAVIAIVLALPGFGMAFGSGGYAGPAWHPRRLRPLRRLLGLALLALSLVAALLAFTVHRYLQLFEDRQVATIEFAQEGPQRFRASVMLPPGPAGAPQGERRFTLLGDAWQIDARVLRWRLPAALAGVPSLYRLDRIGGRYDDVERERTAPRSVYALDGDGRLPDLWMLKREFSRWLPYVDAEYGSATFMPMFDGARYLVLFNDRGGLLAKPADAATAARLRQG</sequence>
<keyword evidence="1" id="KW-0472">Membrane</keyword>
<gene>
    <name evidence="2" type="ORF">PIGHUM_00275</name>
</gene>